<protein>
    <submittedName>
        <fullName evidence="3">Alpha/beta hydrolase</fullName>
    </submittedName>
</protein>
<accession>A0ABV3GJG6</accession>
<gene>
    <name evidence="3" type="ORF">AB0I59_24590</name>
</gene>
<dbReference type="RefSeq" id="WP_358136352.1">
    <property type="nucleotide sequence ID" value="NZ_JBFALK010000014.1"/>
</dbReference>
<dbReference type="PANTHER" id="PTHR43433:SF5">
    <property type="entry name" value="AB HYDROLASE-1 DOMAIN-CONTAINING PROTEIN"/>
    <property type="match status" value="1"/>
</dbReference>
<keyword evidence="4" id="KW-1185">Reference proteome</keyword>
<evidence type="ECO:0000313" key="4">
    <source>
        <dbReference type="Proteomes" id="UP001551675"/>
    </source>
</evidence>
<dbReference type="Proteomes" id="UP001551675">
    <property type="component" value="Unassembled WGS sequence"/>
</dbReference>
<dbReference type="InterPro" id="IPR000639">
    <property type="entry name" value="Epox_hydrolase-like"/>
</dbReference>
<dbReference type="InterPro" id="IPR050471">
    <property type="entry name" value="AB_hydrolase"/>
</dbReference>
<evidence type="ECO:0000259" key="2">
    <source>
        <dbReference type="Pfam" id="PF00561"/>
    </source>
</evidence>
<evidence type="ECO:0000313" key="3">
    <source>
        <dbReference type="EMBL" id="MEV0971794.1"/>
    </source>
</evidence>
<comment type="caution">
    <text evidence="3">The sequence shown here is derived from an EMBL/GenBank/DDBJ whole genome shotgun (WGS) entry which is preliminary data.</text>
</comment>
<dbReference type="PRINTS" id="PR00412">
    <property type="entry name" value="EPOXHYDRLASE"/>
</dbReference>
<dbReference type="InterPro" id="IPR029058">
    <property type="entry name" value="AB_hydrolase_fold"/>
</dbReference>
<dbReference type="InterPro" id="IPR000073">
    <property type="entry name" value="AB_hydrolase_1"/>
</dbReference>
<keyword evidence="1" id="KW-0560">Oxidoreductase</keyword>
<dbReference type="Gene3D" id="3.40.50.1820">
    <property type="entry name" value="alpha/beta hydrolase"/>
    <property type="match status" value="1"/>
</dbReference>
<organism evidence="3 4">
    <name type="scientific">Microtetraspora glauca</name>
    <dbReference type="NCBI Taxonomy" id="1996"/>
    <lineage>
        <taxon>Bacteria</taxon>
        <taxon>Bacillati</taxon>
        <taxon>Actinomycetota</taxon>
        <taxon>Actinomycetes</taxon>
        <taxon>Streptosporangiales</taxon>
        <taxon>Streptosporangiaceae</taxon>
        <taxon>Microtetraspora</taxon>
    </lineage>
</organism>
<reference evidence="3 4" key="1">
    <citation type="submission" date="2024-06" db="EMBL/GenBank/DDBJ databases">
        <title>The Natural Products Discovery Center: Release of the First 8490 Sequenced Strains for Exploring Actinobacteria Biosynthetic Diversity.</title>
        <authorList>
            <person name="Kalkreuter E."/>
            <person name="Kautsar S.A."/>
            <person name="Yang D."/>
            <person name="Bader C.D."/>
            <person name="Teijaro C.N."/>
            <person name="Fluegel L."/>
            <person name="Davis C.M."/>
            <person name="Simpson J.R."/>
            <person name="Lauterbach L."/>
            <person name="Steele A.D."/>
            <person name="Gui C."/>
            <person name="Meng S."/>
            <person name="Li G."/>
            <person name="Viehrig K."/>
            <person name="Ye F."/>
            <person name="Su P."/>
            <person name="Kiefer A.F."/>
            <person name="Nichols A."/>
            <person name="Cepeda A.J."/>
            <person name="Yan W."/>
            <person name="Fan B."/>
            <person name="Jiang Y."/>
            <person name="Adhikari A."/>
            <person name="Zheng C.-J."/>
            <person name="Schuster L."/>
            <person name="Cowan T.M."/>
            <person name="Smanski M.J."/>
            <person name="Chevrette M.G."/>
            <person name="De Carvalho L.P.S."/>
            <person name="Shen B."/>
        </authorList>
    </citation>
    <scope>NUCLEOTIDE SEQUENCE [LARGE SCALE GENOMIC DNA]</scope>
    <source>
        <strain evidence="3 4">NPDC050100</strain>
    </source>
</reference>
<sequence>MAIVEIGGTAIGFEVHGPAEGEPVVLLGGTSMPRGVWSMMQLPALVEAGYQVAAVDPRGEGESSAPDGGYSVADLAADAAGVMEHLGWSDVRVMGLSQGGFVTEHLAASRPDLVRAVVLLGCAGATTAYQRAWFSAMRAMFANGPVAQEFYLAENLMNALPAQVLRDDDSKVSAWAELISAKQWDTPGDRGQYLACIDWMLDVDHAERWPKITQPALVLALEHDLMFPPRAGRAAAAQMANAEFTEIIGYAHGGAIEAGEQITPLVLDFFARV</sequence>
<proteinExistence type="predicted"/>
<keyword evidence="1" id="KW-0575">Peroxidase</keyword>
<keyword evidence="3" id="KW-0378">Hydrolase</keyword>
<evidence type="ECO:0000256" key="1">
    <source>
        <dbReference type="ARBA" id="ARBA00022559"/>
    </source>
</evidence>
<dbReference type="PANTHER" id="PTHR43433">
    <property type="entry name" value="HYDROLASE, ALPHA/BETA FOLD FAMILY PROTEIN"/>
    <property type="match status" value="1"/>
</dbReference>
<dbReference type="Pfam" id="PF00561">
    <property type="entry name" value="Abhydrolase_1"/>
    <property type="match status" value="1"/>
</dbReference>
<dbReference type="EMBL" id="JBFALK010000014">
    <property type="protein sequence ID" value="MEV0971794.1"/>
    <property type="molecule type" value="Genomic_DNA"/>
</dbReference>
<dbReference type="GO" id="GO:0016787">
    <property type="term" value="F:hydrolase activity"/>
    <property type="evidence" value="ECO:0007669"/>
    <property type="project" value="UniProtKB-KW"/>
</dbReference>
<dbReference type="SUPFAM" id="SSF53474">
    <property type="entry name" value="alpha/beta-Hydrolases"/>
    <property type="match status" value="1"/>
</dbReference>
<name>A0ABV3GJG6_MICGL</name>
<feature type="domain" description="AB hydrolase-1" evidence="2">
    <location>
        <begin position="23"/>
        <end position="256"/>
    </location>
</feature>